<evidence type="ECO:0000313" key="13">
    <source>
        <dbReference type="EMBL" id="RDI47537.1"/>
    </source>
</evidence>
<dbReference type="Gene3D" id="3.60.140.10">
    <property type="entry name" value="CNF1/YfiH-like putative cysteine hydrolases"/>
    <property type="match status" value="1"/>
</dbReference>
<keyword evidence="14" id="KW-1185">Reference proteome</keyword>
<evidence type="ECO:0000256" key="12">
    <source>
        <dbReference type="RuleBase" id="RU361274"/>
    </source>
</evidence>
<evidence type="ECO:0000256" key="11">
    <source>
        <dbReference type="ARBA" id="ARBA00049893"/>
    </source>
</evidence>
<comment type="catalytic activity">
    <reaction evidence="10">
        <text>adenosine + phosphate = alpha-D-ribose 1-phosphate + adenine</text>
        <dbReference type="Rhea" id="RHEA:27642"/>
        <dbReference type="ChEBI" id="CHEBI:16335"/>
        <dbReference type="ChEBI" id="CHEBI:16708"/>
        <dbReference type="ChEBI" id="CHEBI:43474"/>
        <dbReference type="ChEBI" id="CHEBI:57720"/>
        <dbReference type="EC" id="2.4.2.1"/>
    </reaction>
    <physiologicalReaction direction="left-to-right" evidence="10">
        <dbReference type="Rhea" id="RHEA:27643"/>
    </physiologicalReaction>
</comment>
<comment type="catalytic activity">
    <reaction evidence="11">
        <text>S-methyl-5'-thioadenosine + phosphate = 5-(methylsulfanyl)-alpha-D-ribose 1-phosphate + adenine</text>
        <dbReference type="Rhea" id="RHEA:11852"/>
        <dbReference type="ChEBI" id="CHEBI:16708"/>
        <dbReference type="ChEBI" id="CHEBI:17509"/>
        <dbReference type="ChEBI" id="CHEBI:43474"/>
        <dbReference type="ChEBI" id="CHEBI:58533"/>
        <dbReference type="EC" id="2.4.2.28"/>
    </reaction>
    <physiologicalReaction direction="left-to-right" evidence="11">
        <dbReference type="Rhea" id="RHEA:11853"/>
    </physiologicalReaction>
</comment>
<dbReference type="GO" id="GO:0016787">
    <property type="term" value="F:hydrolase activity"/>
    <property type="evidence" value="ECO:0007669"/>
    <property type="project" value="UniProtKB-KW"/>
</dbReference>
<dbReference type="InterPro" id="IPR011324">
    <property type="entry name" value="Cytotoxic_necrot_fac-like_cat"/>
</dbReference>
<comment type="cofactor">
    <cofactor evidence="2">
        <name>Zn(2+)</name>
        <dbReference type="ChEBI" id="CHEBI:29105"/>
    </cofactor>
</comment>
<protein>
    <recommendedName>
        <fullName evidence="12">Purine nucleoside phosphorylase</fullName>
    </recommendedName>
</protein>
<evidence type="ECO:0000256" key="6">
    <source>
        <dbReference type="ARBA" id="ARBA00022723"/>
    </source>
</evidence>
<reference evidence="13 14" key="1">
    <citation type="submission" date="2018-07" db="EMBL/GenBank/DDBJ databases">
        <title>Genomic Encyclopedia of Type Strains, Phase IV (KMG-IV): sequencing the most valuable type-strain genomes for metagenomic binning, comparative biology and taxonomic classification.</title>
        <authorList>
            <person name="Goeker M."/>
        </authorList>
    </citation>
    <scope>NUCLEOTIDE SEQUENCE [LARGE SCALE GENOMIC DNA]</scope>
    <source>
        <strain evidence="13 14">DSM 25281</strain>
    </source>
</reference>
<evidence type="ECO:0000256" key="1">
    <source>
        <dbReference type="ARBA" id="ARBA00000553"/>
    </source>
</evidence>
<evidence type="ECO:0000256" key="4">
    <source>
        <dbReference type="ARBA" id="ARBA00007353"/>
    </source>
</evidence>
<dbReference type="CDD" id="cd16833">
    <property type="entry name" value="YfiH"/>
    <property type="match status" value="1"/>
</dbReference>
<dbReference type="EMBL" id="QQAY01000001">
    <property type="protein sequence ID" value="RDI47537.1"/>
    <property type="molecule type" value="Genomic_DNA"/>
</dbReference>
<gene>
    <name evidence="13" type="ORF">DFR59_101195</name>
</gene>
<dbReference type="PANTHER" id="PTHR30616">
    <property type="entry name" value="UNCHARACTERIZED PROTEIN YFIH"/>
    <property type="match status" value="1"/>
</dbReference>
<comment type="catalytic activity">
    <reaction evidence="9">
        <text>adenosine + H2O + H(+) = inosine + NH4(+)</text>
        <dbReference type="Rhea" id="RHEA:24408"/>
        <dbReference type="ChEBI" id="CHEBI:15377"/>
        <dbReference type="ChEBI" id="CHEBI:15378"/>
        <dbReference type="ChEBI" id="CHEBI:16335"/>
        <dbReference type="ChEBI" id="CHEBI:17596"/>
        <dbReference type="ChEBI" id="CHEBI:28938"/>
        <dbReference type="EC" id="3.5.4.4"/>
    </reaction>
    <physiologicalReaction direction="left-to-right" evidence="9">
        <dbReference type="Rhea" id="RHEA:24409"/>
    </physiologicalReaction>
</comment>
<evidence type="ECO:0000256" key="10">
    <source>
        <dbReference type="ARBA" id="ARBA00048968"/>
    </source>
</evidence>
<dbReference type="GO" id="GO:0017061">
    <property type="term" value="F:S-methyl-5-thioadenosine phosphorylase activity"/>
    <property type="evidence" value="ECO:0007669"/>
    <property type="project" value="UniProtKB-EC"/>
</dbReference>
<sequence>MGEPFDRKFTEYFALSEWVSRFPDLAAGFTSKEGGFSKGSFESLNMGFHVGDELDKVVSNRILLAERLGTPIDDWVAAEQTHGNRIVKASLNDRGKGAKEYASGFKDTDGFYTNEPGILLTLAFADCVPLFFIAPEKGYIGVAHAGWKGTAKGIAAEMVKAWMEEGVSPEEIHAAIGPSICRNCYVVDDRVINEMEIWLDETVEKPYNEISQGQYSIDLKEMNKLILRKSGIPANHIEMTQFCTSCDSEYYFSHRRDEGKTGRMLSFIGWKGE</sequence>
<comment type="caution">
    <text evidence="13">The sequence shown here is derived from an EMBL/GenBank/DDBJ whole genome shotgun (WGS) entry which is preliminary data.</text>
</comment>
<keyword evidence="5" id="KW-0808">Transferase</keyword>
<proteinExistence type="inferred from homology"/>
<comment type="similarity">
    <text evidence="4 12">Belongs to the purine nucleoside phosphorylase YfiH/LACC1 family.</text>
</comment>
<comment type="function">
    <text evidence="3">Purine nucleoside enzyme that catalyzes the phosphorolysis of adenosine and inosine nucleosides, yielding D-ribose 1-phosphate and the respective free bases, adenine and hypoxanthine. Also catalyzes the phosphorolysis of S-methyl-5'-thioadenosine into adenine and S-methyl-5-thio-alpha-D-ribose 1-phosphate. Also has adenosine deaminase activity.</text>
</comment>
<name>A0A370GV39_9BACI</name>
<dbReference type="SUPFAM" id="SSF64438">
    <property type="entry name" value="CNF1/YfiH-like putative cysteine hydrolases"/>
    <property type="match status" value="1"/>
</dbReference>
<dbReference type="GO" id="GO:0005507">
    <property type="term" value="F:copper ion binding"/>
    <property type="evidence" value="ECO:0007669"/>
    <property type="project" value="TreeGrafter"/>
</dbReference>
<dbReference type="InterPro" id="IPR003730">
    <property type="entry name" value="Cu_polyphenol_OxRdtase"/>
</dbReference>
<dbReference type="InterPro" id="IPR038371">
    <property type="entry name" value="Cu_polyphenol_OxRdtase_sf"/>
</dbReference>
<dbReference type="PANTHER" id="PTHR30616:SF2">
    <property type="entry name" value="PURINE NUCLEOSIDE PHOSPHORYLASE LACC1"/>
    <property type="match status" value="1"/>
</dbReference>
<organism evidence="13 14">
    <name type="scientific">Falsibacillus pallidus</name>
    <dbReference type="NCBI Taxonomy" id="493781"/>
    <lineage>
        <taxon>Bacteria</taxon>
        <taxon>Bacillati</taxon>
        <taxon>Bacillota</taxon>
        <taxon>Bacilli</taxon>
        <taxon>Bacillales</taxon>
        <taxon>Bacillaceae</taxon>
        <taxon>Falsibacillus</taxon>
    </lineage>
</organism>
<dbReference type="Pfam" id="PF02578">
    <property type="entry name" value="Cu-oxidase_4"/>
    <property type="match status" value="1"/>
</dbReference>
<evidence type="ECO:0000256" key="9">
    <source>
        <dbReference type="ARBA" id="ARBA00047989"/>
    </source>
</evidence>
<dbReference type="OrthoDB" id="4279at2"/>
<accession>A0A370GV39</accession>
<evidence type="ECO:0000256" key="5">
    <source>
        <dbReference type="ARBA" id="ARBA00022679"/>
    </source>
</evidence>
<evidence type="ECO:0000313" key="14">
    <source>
        <dbReference type="Proteomes" id="UP000255326"/>
    </source>
</evidence>
<keyword evidence="8" id="KW-0862">Zinc</keyword>
<dbReference type="NCBIfam" id="TIGR00726">
    <property type="entry name" value="peptidoglycan editing factor PgeF"/>
    <property type="match status" value="1"/>
</dbReference>
<keyword evidence="6" id="KW-0479">Metal-binding</keyword>
<dbReference type="Proteomes" id="UP000255326">
    <property type="component" value="Unassembled WGS sequence"/>
</dbReference>
<dbReference type="AlphaFoldDB" id="A0A370GV39"/>
<evidence type="ECO:0000256" key="8">
    <source>
        <dbReference type="ARBA" id="ARBA00022833"/>
    </source>
</evidence>
<dbReference type="RefSeq" id="WP_114743755.1">
    <property type="nucleotide sequence ID" value="NZ_QQAY01000001.1"/>
</dbReference>
<evidence type="ECO:0000256" key="3">
    <source>
        <dbReference type="ARBA" id="ARBA00003215"/>
    </source>
</evidence>
<evidence type="ECO:0000256" key="2">
    <source>
        <dbReference type="ARBA" id="ARBA00001947"/>
    </source>
</evidence>
<evidence type="ECO:0000256" key="7">
    <source>
        <dbReference type="ARBA" id="ARBA00022801"/>
    </source>
</evidence>
<keyword evidence="7" id="KW-0378">Hydrolase</keyword>
<comment type="catalytic activity">
    <reaction evidence="1">
        <text>inosine + phosphate = alpha-D-ribose 1-phosphate + hypoxanthine</text>
        <dbReference type="Rhea" id="RHEA:27646"/>
        <dbReference type="ChEBI" id="CHEBI:17368"/>
        <dbReference type="ChEBI" id="CHEBI:17596"/>
        <dbReference type="ChEBI" id="CHEBI:43474"/>
        <dbReference type="ChEBI" id="CHEBI:57720"/>
        <dbReference type="EC" id="2.4.2.1"/>
    </reaction>
    <physiologicalReaction direction="left-to-right" evidence="1">
        <dbReference type="Rhea" id="RHEA:27647"/>
    </physiologicalReaction>
</comment>